<accession>A0ABW0QJX4</accession>
<evidence type="ECO:0000313" key="2">
    <source>
        <dbReference type="Proteomes" id="UP001596114"/>
    </source>
</evidence>
<comment type="caution">
    <text evidence="1">The sequence shown here is derived from an EMBL/GenBank/DDBJ whole genome shotgun (WGS) entry which is preliminary data.</text>
</comment>
<organism evidence="1 2">
    <name type="scientific">Rhodanobacter ginsengisoli</name>
    <dbReference type="NCBI Taxonomy" id="418646"/>
    <lineage>
        <taxon>Bacteria</taxon>
        <taxon>Pseudomonadati</taxon>
        <taxon>Pseudomonadota</taxon>
        <taxon>Gammaproteobacteria</taxon>
        <taxon>Lysobacterales</taxon>
        <taxon>Rhodanobacteraceae</taxon>
        <taxon>Rhodanobacter</taxon>
    </lineage>
</organism>
<dbReference type="Proteomes" id="UP001596114">
    <property type="component" value="Unassembled WGS sequence"/>
</dbReference>
<evidence type="ECO:0008006" key="3">
    <source>
        <dbReference type="Google" id="ProtNLM"/>
    </source>
</evidence>
<dbReference type="InterPro" id="IPR024079">
    <property type="entry name" value="MetalloPept_cat_dom_sf"/>
</dbReference>
<dbReference type="RefSeq" id="WP_377317932.1">
    <property type="nucleotide sequence ID" value="NZ_JBHSNF010000001.1"/>
</dbReference>
<dbReference type="Gene3D" id="3.40.390.10">
    <property type="entry name" value="Collagenase (Catalytic Domain)"/>
    <property type="match status" value="1"/>
</dbReference>
<gene>
    <name evidence="1" type="ORF">ACFPPA_05205</name>
</gene>
<reference evidence="2" key="1">
    <citation type="journal article" date="2019" name="Int. J. Syst. Evol. Microbiol.">
        <title>The Global Catalogue of Microorganisms (GCM) 10K type strain sequencing project: providing services to taxonomists for standard genome sequencing and annotation.</title>
        <authorList>
            <consortium name="The Broad Institute Genomics Platform"/>
            <consortium name="The Broad Institute Genome Sequencing Center for Infectious Disease"/>
            <person name="Wu L."/>
            <person name="Ma J."/>
        </authorList>
    </citation>
    <scope>NUCLEOTIDE SEQUENCE [LARGE SCALE GENOMIC DNA]</scope>
    <source>
        <strain evidence="2">CGMCC 1.16619</strain>
    </source>
</reference>
<evidence type="ECO:0000313" key="1">
    <source>
        <dbReference type="EMBL" id="MFC5525135.1"/>
    </source>
</evidence>
<protein>
    <recommendedName>
        <fullName evidence="3">Lysine-specific metallo-endopeptidase domain-containing protein</fullName>
    </recommendedName>
</protein>
<proteinExistence type="predicted"/>
<keyword evidence="2" id="KW-1185">Reference proteome</keyword>
<sequence>MATASIEMAPKVFPLVDVAGVFAPNEVVKLQGLKGDLRGVVQSASNVRIAGQRNPILGVKISVDRGDVGEFRNGGFAGYTVTSAGGATGKVLEPPLLTYAGRLLKATEMQKMLVAAESLIRKAATFKSDGNARKWFGTKATSRDALATIHRRCGELHRGVAGLANVIFQCTNGETMGGISTTDPLRGGPTCRIQLGRGVTYDRYSWGERVCTIVHEMTHWFLDTVDAVSTRGKDAYGYECIKMADSDTECGKVLNNADNWAFYICEYRSNEEAGDWRNFSEAELRDRPAFVPGGYNVDQSLIARYN</sequence>
<dbReference type="SUPFAM" id="SSF55486">
    <property type="entry name" value="Metalloproteases ('zincins'), catalytic domain"/>
    <property type="match status" value="1"/>
</dbReference>
<dbReference type="EMBL" id="JBHSNF010000001">
    <property type="protein sequence ID" value="MFC5525135.1"/>
    <property type="molecule type" value="Genomic_DNA"/>
</dbReference>
<name>A0ABW0QJX4_9GAMM</name>